<dbReference type="OrthoDB" id="1936594at2759"/>
<evidence type="ECO:0000256" key="1">
    <source>
        <dbReference type="ARBA" id="ARBA00022737"/>
    </source>
</evidence>
<dbReference type="Proteomes" id="UP000015354">
    <property type="component" value="Unassembled WGS sequence"/>
</dbReference>
<dbReference type="PANTHER" id="PTHR16193:SF0">
    <property type="entry name" value="TETRATRICOPEPTIDE REPEAT PROTEIN 27"/>
    <property type="match status" value="1"/>
</dbReference>
<dbReference type="PROSITE" id="PS50005">
    <property type="entry name" value="TPR"/>
    <property type="match status" value="1"/>
</dbReference>
<evidence type="ECO:0000313" key="5">
    <source>
        <dbReference type="Proteomes" id="UP000015354"/>
    </source>
</evidence>
<dbReference type="EMBL" id="ATMH01000499">
    <property type="protein sequence ID" value="EPY36602.1"/>
    <property type="molecule type" value="Genomic_DNA"/>
</dbReference>
<dbReference type="Gene3D" id="1.25.40.10">
    <property type="entry name" value="Tetratricopeptide repeat domain"/>
    <property type="match status" value="1"/>
</dbReference>
<dbReference type="PANTHER" id="PTHR16193">
    <property type="entry name" value="TETRATRICOPEPTIDE REPEAT PROTEIN 27"/>
    <property type="match status" value="1"/>
</dbReference>
<dbReference type="SMART" id="SM00028">
    <property type="entry name" value="TPR"/>
    <property type="match status" value="3"/>
</dbReference>
<sequence>MLWVALGEATREDRYLWKAWELCEHRMAAPMRALARLALDREQYEKVVQYFDLAVAVNPVFGGDWFSLGYAALRLQQWQRSGEAFTRACQIDPADAFAWNNLASIFIRENKLRPAFNSMSQALRNNRRDWRMWQNYFQIGCQLKEVLECTHALSTCLDIAKRQMVLDPTAMEQFVDLTLAYLKGSIPGSAMEATTADEGQRSVTFTSMTATAMAADESAIEHLPLEEGDDETVADLAPFGADVEMPERFFDKSEEQNKAQERAEVTKASIRQRHEERVRALFQRLMDTYVSDPDLYHSTAVLFGALDGPLAAFRYRLKELRACQQKDQWARDAQRFARTVACLTRMHGDASAALADVRRELDAVGVPDPSDERQAAVLEALNQLQNNVKAVLEAAEEHMEDSETYANLRELAKQTRKDVQEGKATFILS</sequence>
<dbReference type="InterPro" id="IPR044244">
    <property type="entry name" value="TTC27/Emw1"/>
</dbReference>
<accession>S9V0L3</accession>
<feature type="repeat" description="TPR" evidence="3">
    <location>
        <begin position="62"/>
        <end position="95"/>
    </location>
</feature>
<evidence type="ECO:0000256" key="3">
    <source>
        <dbReference type="PROSITE-ProRule" id="PRU00339"/>
    </source>
</evidence>
<dbReference type="InterPro" id="IPR011990">
    <property type="entry name" value="TPR-like_helical_dom_sf"/>
</dbReference>
<keyword evidence="5" id="KW-1185">Reference proteome</keyword>
<proteinExistence type="predicted"/>
<keyword evidence="1" id="KW-0677">Repeat</keyword>
<gene>
    <name evidence="4" type="ORF">STCU_00499</name>
</gene>
<dbReference type="SUPFAM" id="SSF48452">
    <property type="entry name" value="TPR-like"/>
    <property type="match status" value="1"/>
</dbReference>
<reference evidence="4 5" key="1">
    <citation type="journal article" date="2013" name="PLoS ONE">
        <title>Predicting the Proteins of Angomonas deanei, Strigomonas culicis and Their Respective Endosymbionts Reveals New Aspects of the Trypanosomatidae Family.</title>
        <authorList>
            <person name="Motta M.C."/>
            <person name="Martins A.C."/>
            <person name="de Souza S.S."/>
            <person name="Catta-Preta C.M."/>
            <person name="Silva R."/>
            <person name="Klein C.C."/>
            <person name="de Almeida L.G."/>
            <person name="de Lima Cunha O."/>
            <person name="Ciapina L.P."/>
            <person name="Brocchi M."/>
            <person name="Colabardini A.C."/>
            <person name="de Araujo Lima B."/>
            <person name="Machado C.R."/>
            <person name="de Almeida Soares C.M."/>
            <person name="Probst C.M."/>
            <person name="de Menezes C.B."/>
            <person name="Thompson C.E."/>
            <person name="Bartholomeu D.C."/>
            <person name="Gradia D.F."/>
            <person name="Pavoni D.P."/>
            <person name="Grisard E.C."/>
            <person name="Fantinatti-Garboggini F."/>
            <person name="Marchini F.K."/>
            <person name="Rodrigues-Luiz G.F."/>
            <person name="Wagner G."/>
            <person name="Goldman G.H."/>
            <person name="Fietto J.L."/>
            <person name="Elias M.C."/>
            <person name="Goldman M.H."/>
            <person name="Sagot M.F."/>
            <person name="Pereira M."/>
            <person name="Stoco P.H."/>
            <person name="de Mendonca-Neto R.P."/>
            <person name="Teixeira S.M."/>
            <person name="Maciel T.E."/>
            <person name="de Oliveira Mendes T.A."/>
            <person name="Urmenyi T.P."/>
            <person name="de Souza W."/>
            <person name="Schenkman S."/>
            <person name="de Vasconcelos A.T."/>
        </authorList>
    </citation>
    <scope>NUCLEOTIDE SEQUENCE [LARGE SCALE GENOMIC DNA]</scope>
</reference>
<dbReference type="InterPro" id="IPR019734">
    <property type="entry name" value="TPR_rpt"/>
</dbReference>
<keyword evidence="2 3" id="KW-0802">TPR repeat</keyword>
<evidence type="ECO:0000313" key="4">
    <source>
        <dbReference type="EMBL" id="EPY36602.1"/>
    </source>
</evidence>
<evidence type="ECO:0000256" key="2">
    <source>
        <dbReference type="ARBA" id="ARBA00022803"/>
    </source>
</evidence>
<protein>
    <submittedName>
        <fullName evidence="4">Uncharacterized protein</fullName>
    </submittedName>
</protein>
<organism evidence="4 5">
    <name type="scientific">Strigomonas culicis</name>
    <dbReference type="NCBI Taxonomy" id="28005"/>
    <lineage>
        <taxon>Eukaryota</taxon>
        <taxon>Discoba</taxon>
        <taxon>Euglenozoa</taxon>
        <taxon>Kinetoplastea</taxon>
        <taxon>Metakinetoplastina</taxon>
        <taxon>Trypanosomatida</taxon>
        <taxon>Trypanosomatidae</taxon>
        <taxon>Strigomonadinae</taxon>
        <taxon>Strigomonas</taxon>
    </lineage>
</organism>
<comment type="caution">
    <text evidence="4">The sequence shown here is derived from an EMBL/GenBank/DDBJ whole genome shotgun (WGS) entry which is preliminary data.</text>
</comment>
<name>S9V0L3_9TRYP</name>
<dbReference type="AlphaFoldDB" id="S9V0L3"/>